<reference evidence="1" key="1">
    <citation type="submission" date="2021-06" db="EMBL/GenBank/DDBJ databases">
        <authorList>
            <person name="Kallberg Y."/>
            <person name="Tangrot J."/>
            <person name="Rosling A."/>
        </authorList>
    </citation>
    <scope>NUCLEOTIDE SEQUENCE</scope>
    <source>
        <strain evidence="1">IN212</strain>
    </source>
</reference>
<organism evidence="1 2">
    <name type="scientific">Racocetra fulgida</name>
    <dbReference type="NCBI Taxonomy" id="60492"/>
    <lineage>
        <taxon>Eukaryota</taxon>
        <taxon>Fungi</taxon>
        <taxon>Fungi incertae sedis</taxon>
        <taxon>Mucoromycota</taxon>
        <taxon>Glomeromycotina</taxon>
        <taxon>Glomeromycetes</taxon>
        <taxon>Diversisporales</taxon>
        <taxon>Gigasporaceae</taxon>
        <taxon>Racocetra</taxon>
    </lineage>
</organism>
<dbReference type="AlphaFoldDB" id="A0A9N9P8A8"/>
<evidence type="ECO:0000313" key="2">
    <source>
        <dbReference type="Proteomes" id="UP000789396"/>
    </source>
</evidence>
<accession>A0A9N9P8A8</accession>
<proteinExistence type="predicted"/>
<keyword evidence="2" id="KW-1185">Reference proteome</keyword>
<sequence>SKASKGPNEITSMLHYFLVSVTDDAKEIKLWADNCDDQNKNLYEFQLLKTNVNPINLCPQKLPLKGLSEEKQ</sequence>
<feature type="non-terminal residue" evidence="1">
    <location>
        <position position="1"/>
    </location>
</feature>
<dbReference type="EMBL" id="CAJVPZ010066473">
    <property type="protein sequence ID" value="CAG8796150.1"/>
    <property type="molecule type" value="Genomic_DNA"/>
</dbReference>
<feature type="non-terminal residue" evidence="1">
    <location>
        <position position="72"/>
    </location>
</feature>
<protein>
    <submittedName>
        <fullName evidence="1">17279_t:CDS:1</fullName>
    </submittedName>
</protein>
<comment type="caution">
    <text evidence="1">The sequence shown here is derived from an EMBL/GenBank/DDBJ whole genome shotgun (WGS) entry which is preliminary data.</text>
</comment>
<evidence type="ECO:0000313" key="1">
    <source>
        <dbReference type="EMBL" id="CAG8796150.1"/>
    </source>
</evidence>
<dbReference type="Proteomes" id="UP000789396">
    <property type="component" value="Unassembled WGS sequence"/>
</dbReference>
<dbReference type="OrthoDB" id="121955at2759"/>
<gene>
    <name evidence="1" type="ORF">RFULGI_LOCUS17243</name>
</gene>
<name>A0A9N9P8A8_9GLOM</name>